<reference evidence="3" key="1">
    <citation type="journal article" date="2006" name="PLoS Biol.">
        <title>Macronuclear genome sequence of the ciliate Tetrahymena thermophila, a model eukaryote.</title>
        <authorList>
            <person name="Eisen J.A."/>
            <person name="Coyne R.S."/>
            <person name="Wu M."/>
            <person name="Wu D."/>
            <person name="Thiagarajan M."/>
            <person name="Wortman J.R."/>
            <person name="Badger J.H."/>
            <person name="Ren Q."/>
            <person name="Amedeo P."/>
            <person name="Jones K.M."/>
            <person name="Tallon L.J."/>
            <person name="Delcher A.L."/>
            <person name="Salzberg S.L."/>
            <person name="Silva J.C."/>
            <person name="Haas B.J."/>
            <person name="Majoros W.H."/>
            <person name="Farzad M."/>
            <person name="Carlton J.M."/>
            <person name="Smith R.K. Jr."/>
            <person name="Garg J."/>
            <person name="Pearlman R.E."/>
            <person name="Karrer K.M."/>
            <person name="Sun L."/>
            <person name="Manning G."/>
            <person name="Elde N.C."/>
            <person name="Turkewitz A.P."/>
            <person name="Asai D.J."/>
            <person name="Wilkes D.E."/>
            <person name="Wang Y."/>
            <person name="Cai H."/>
            <person name="Collins K."/>
            <person name="Stewart B.A."/>
            <person name="Lee S.R."/>
            <person name="Wilamowska K."/>
            <person name="Weinberg Z."/>
            <person name="Ruzzo W.L."/>
            <person name="Wloga D."/>
            <person name="Gaertig J."/>
            <person name="Frankel J."/>
            <person name="Tsao C.-C."/>
            <person name="Gorovsky M.A."/>
            <person name="Keeling P.J."/>
            <person name="Waller R.F."/>
            <person name="Patron N.J."/>
            <person name="Cherry J.M."/>
            <person name="Stover N.A."/>
            <person name="Krieger C.J."/>
            <person name="del Toro C."/>
            <person name="Ryder H.F."/>
            <person name="Williamson S.C."/>
            <person name="Barbeau R.A."/>
            <person name="Hamilton E.P."/>
            <person name="Orias E."/>
        </authorList>
    </citation>
    <scope>NUCLEOTIDE SEQUENCE [LARGE SCALE GENOMIC DNA]</scope>
    <source>
        <strain evidence="3">SB210</strain>
    </source>
</reference>
<keyword evidence="3" id="KW-1185">Reference proteome</keyword>
<evidence type="ECO:0000313" key="2">
    <source>
        <dbReference type="EMBL" id="EAR87454.1"/>
    </source>
</evidence>
<dbReference type="AlphaFoldDB" id="I7M0F1"/>
<sequence>MFVFTHQQQVISTNRNKKAKERLETKMKKSEGISQKKDKEFEEQERKSVIPDSISLKKQNIQQIFFIYDKLKTQKQNKFKYYKTS</sequence>
<evidence type="ECO:0000313" key="3">
    <source>
        <dbReference type="Proteomes" id="UP000009168"/>
    </source>
</evidence>
<feature type="region of interest" description="Disordered" evidence="1">
    <location>
        <begin position="13"/>
        <end position="44"/>
    </location>
</feature>
<proteinExistence type="predicted"/>
<gene>
    <name evidence="2" type="ORF">TTHERM_00062640</name>
</gene>
<organism evidence="2 3">
    <name type="scientific">Tetrahymena thermophila (strain SB210)</name>
    <dbReference type="NCBI Taxonomy" id="312017"/>
    <lineage>
        <taxon>Eukaryota</taxon>
        <taxon>Sar</taxon>
        <taxon>Alveolata</taxon>
        <taxon>Ciliophora</taxon>
        <taxon>Intramacronucleata</taxon>
        <taxon>Oligohymenophorea</taxon>
        <taxon>Hymenostomatida</taxon>
        <taxon>Tetrahymenina</taxon>
        <taxon>Tetrahymenidae</taxon>
        <taxon>Tetrahymena</taxon>
    </lineage>
</organism>
<dbReference type="KEGG" id="tet:TTHERM_00062640"/>
<dbReference type="HOGENOM" id="CLU_2517592_0_0_1"/>
<dbReference type="RefSeq" id="XP_001007699.1">
    <property type="nucleotide sequence ID" value="XM_001007699.1"/>
</dbReference>
<dbReference type="GeneID" id="7841861"/>
<evidence type="ECO:0000256" key="1">
    <source>
        <dbReference type="SAM" id="MobiDB-lite"/>
    </source>
</evidence>
<dbReference type="InParanoid" id="I7M0F1"/>
<accession>I7M0F1</accession>
<name>I7M0F1_TETTS</name>
<dbReference type="EMBL" id="GG662853">
    <property type="protein sequence ID" value="EAR87454.1"/>
    <property type="molecule type" value="Genomic_DNA"/>
</dbReference>
<dbReference type="Proteomes" id="UP000009168">
    <property type="component" value="Unassembled WGS sequence"/>
</dbReference>
<feature type="compositionally biased region" description="Basic and acidic residues" evidence="1">
    <location>
        <begin position="21"/>
        <end position="44"/>
    </location>
</feature>
<protein>
    <submittedName>
        <fullName evidence="2">Uncharacterized protein</fullName>
    </submittedName>
</protein>